<feature type="compositionally biased region" description="Polar residues" evidence="1">
    <location>
        <begin position="738"/>
        <end position="749"/>
    </location>
</feature>
<evidence type="ECO:0000313" key="2">
    <source>
        <dbReference type="EMBL" id="GAD91548.1"/>
    </source>
</evidence>
<dbReference type="Proteomes" id="UP000018001">
    <property type="component" value="Unassembled WGS sequence"/>
</dbReference>
<comment type="caution">
    <text evidence="2">The sequence shown here is derived from an EMBL/GenBank/DDBJ whole genome shotgun (WGS) entry which is preliminary data.</text>
</comment>
<feature type="region of interest" description="Disordered" evidence="1">
    <location>
        <begin position="1029"/>
        <end position="1073"/>
    </location>
</feature>
<evidence type="ECO:0000256" key="1">
    <source>
        <dbReference type="SAM" id="MobiDB-lite"/>
    </source>
</evidence>
<accession>V5FIL3</accession>
<dbReference type="EMBL" id="BAUL01000001">
    <property type="protein sequence ID" value="GAD91548.1"/>
    <property type="molecule type" value="Genomic_DNA"/>
</dbReference>
<dbReference type="eggNOG" id="ENOG502TFUX">
    <property type="taxonomic scope" value="Eukaryota"/>
</dbReference>
<dbReference type="AlphaFoldDB" id="V5FIL3"/>
<dbReference type="HOGENOM" id="CLU_287283_0_0_1"/>
<evidence type="ECO:0000313" key="3">
    <source>
        <dbReference type="Proteomes" id="UP000018001"/>
    </source>
</evidence>
<keyword evidence="3" id="KW-1185">Reference proteome</keyword>
<organism evidence="2 3">
    <name type="scientific">Byssochlamys spectabilis (strain No. 5 / NBRC 109023)</name>
    <name type="common">Paecilomyces variotii</name>
    <dbReference type="NCBI Taxonomy" id="1356009"/>
    <lineage>
        <taxon>Eukaryota</taxon>
        <taxon>Fungi</taxon>
        <taxon>Dikarya</taxon>
        <taxon>Ascomycota</taxon>
        <taxon>Pezizomycotina</taxon>
        <taxon>Eurotiomycetes</taxon>
        <taxon>Eurotiomycetidae</taxon>
        <taxon>Eurotiales</taxon>
        <taxon>Thermoascaceae</taxon>
        <taxon>Paecilomyces</taxon>
    </lineage>
</organism>
<sequence length="1073" mass="117052">MAPKHTAKDLVGLMNGDTWLKGWDVLVAYDEDLINTMLEASVKQAPKILDDLKPFQVSWTYNHRTFVTEYHVSLGLPTLKFVDVSGTIAVTFPMSGYYIDVTDPSNPGSQNPFSGNQRMVTTTYLYNVSGNIDESKLLPARVRIDFDQNVPTSKHIAMAFENPSVKVIGPDGNTDPSWDTALSFLTSYFASSGFVYRVLGVQNKAQDLHLRQTLADSFTTTLEPSSMVFSTVTGDPATNTPGSLLIWINMLNSTSSGGQLPSAGQPLLFQPGPDDTSRLSTTPVTAGNTAAIVISHDCMFSSFLKPSLVNSGYSEPKANERGNYNGMQITARFPSTPYHIDEVNHSDTGFGWHSTDHCDGMDFNANQDPVNIQFVDHGATVSYSRTQRLNYSSSYSSTGPHGSTRGADGSADFTLSLQANGTWSNPNRDLSNRLLLSVSLPPTLTMTISNVDGDGFGMAYPTPPSSLTNLQIKTPTASLDSVSLDYFLTTNLLFPGQHVFDADEAPESVWHPRDTLLTGKVTQQTPTTQARRLETLVDNLKRTKTRREMQKLEPKDPNAVQITLPTFQDLKNDILSLKPSTFLGSAIAAWAAESDPDAAFETVLLNHNYDSLRGDEFGEVTGIYSRDPALAGNKSLSLGSPEFDIRYFGAFYDITAPESMSNTSFVVDPHSGNIEMNETEAVTSSSVGADGKTHVTWTLLGNSYDVVFISTAVPETASFTLSFEGTVTMPGGEEPFNGKQSDAPRSTSPEPDVNIVTYIGFGLSTVLGLFAMLQSWLYRRQDKIEGKDKTEAGKERMRQTDASRAEIKAKVNEILDILRGQVGEVVRRPLSPAESARLRGSMAAGFDQAAAEASQSVSDIEWHDSSLSRQGDVHDATVRNGQQSADDAIDSMNHSVRLPAAFDAIGPFVSCGLVSNGEARNIGVSAVSGQSTEMQTRLNASDYPASQATASIASIQTSKLDSLAKAAAKKIDILEQSKKRNQQAIVQNEALAKRYAEDAAKATIEAEKTRLEKLAKDSQDAIKELEERQRYADKQIQDEVDRKQAVEKSRREAEDERTRSSHNAEEEYKHVEG</sequence>
<gene>
    <name evidence="2" type="ORF">PVAR5_0120</name>
</gene>
<dbReference type="InParanoid" id="V5FIL3"/>
<reference evidence="3" key="1">
    <citation type="journal article" date="2014" name="Genome Announc.">
        <title>Draft genome sequence of the formaldehyde-resistant fungus Byssochlamys spectabilis No. 5 (anamorph Paecilomyces variotii No. 5) (NBRC109023).</title>
        <authorList>
            <person name="Oka T."/>
            <person name="Ekino K."/>
            <person name="Fukuda K."/>
            <person name="Nomura Y."/>
        </authorList>
    </citation>
    <scope>NUCLEOTIDE SEQUENCE [LARGE SCALE GENOMIC DNA]</scope>
    <source>
        <strain evidence="3">No. 5 / NBRC 109023</strain>
    </source>
</reference>
<name>V5FIL3_BYSSN</name>
<protein>
    <submittedName>
        <fullName evidence="2">Uncharacterized protein</fullName>
    </submittedName>
</protein>
<proteinExistence type="predicted"/>
<feature type="region of interest" description="Disordered" evidence="1">
    <location>
        <begin position="730"/>
        <end position="749"/>
    </location>
</feature>
<dbReference type="OrthoDB" id="5083627at2759"/>